<keyword evidence="2" id="KW-1185">Reference proteome</keyword>
<accession>A0ABX3L0I9</accession>
<dbReference type="RefSeq" id="WP_078025280.1">
    <property type="nucleotide sequence ID" value="NZ_MRAD01000022.1"/>
</dbReference>
<name>A0ABX3L0I9_9CLOT</name>
<evidence type="ECO:0000313" key="1">
    <source>
        <dbReference type="EMBL" id="OOO61220.1"/>
    </source>
</evidence>
<proteinExistence type="predicted"/>
<sequence length="70" mass="8245">MSFEKKLKLKNKIIVSGDIKENRLYLLSQKEENNQVALVDIIDGNNLKQIKENLINPIRNTMPRDIFIYK</sequence>
<gene>
    <name evidence="1" type="ORF">BS637_13435</name>
</gene>
<dbReference type="Proteomes" id="UP000190206">
    <property type="component" value="Unassembled WGS sequence"/>
</dbReference>
<evidence type="ECO:0000313" key="2">
    <source>
        <dbReference type="Proteomes" id="UP000190206"/>
    </source>
</evidence>
<organism evidence="1 2">
    <name type="scientific">Clostridium tepidum</name>
    <dbReference type="NCBI Taxonomy" id="1962263"/>
    <lineage>
        <taxon>Bacteria</taxon>
        <taxon>Bacillati</taxon>
        <taxon>Bacillota</taxon>
        <taxon>Clostridia</taxon>
        <taxon>Eubacteriales</taxon>
        <taxon>Clostridiaceae</taxon>
        <taxon>Clostridium</taxon>
    </lineage>
</organism>
<protein>
    <submittedName>
        <fullName evidence="1">Uncharacterized protein</fullName>
    </submittedName>
</protein>
<reference evidence="1 2" key="1">
    <citation type="submission" date="2016-12" db="EMBL/GenBank/DDBJ databases">
        <title>Clostridium tepidum sp. nov., a close relative of Clostridium sporogenes and Clostridium botulinum Group I.</title>
        <authorList>
            <person name="Dobritsa A.P."/>
            <person name="Kutumbaka K."/>
            <person name="Werner K."/>
            <person name="Samadpour M."/>
        </authorList>
    </citation>
    <scope>NUCLEOTIDE SEQUENCE [LARGE SCALE GENOMIC DNA]</scope>
    <source>
        <strain evidence="1 2">PE</strain>
    </source>
</reference>
<comment type="caution">
    <text evidence="1">The sequence shown here is derived from an EMBL/GenBank/DDBJ whole genome shotgun (WGS) entry which is preliminary data.</text>
</comment>
<dbReference type="EMBL" id="MRAD01000022">
    <property type="protein sequence ID" value="OOO61220.1"/>
    <property type="molecule type" value="Genomic_DNA"/>
</dbReference>